<sequence length="1116" mass="110611">MAFTDNQLALIKLYLASFNRAPEKNGLDYWSTQLASGKSFSSIVSTVFSLDVVKAIYPDVLPDDAFLTQIYINIFNKLPDPEGLGYWMGKLALGAQRSALVMDMINAGLGVPDGTPGKAFIANRYTAAQYAVNVQLEQNASYNVNTLKSAMASVTGDTASILTANKIIDAINTGGLDGPLNPISVTGATSGYVNAAAKAAGLSAVIDLTGTNAVAGNTVLFLVNDALFPTSITYLLTATDIKANKVTVKLPTTANWGTDGTKVLSVKIADVPNGKISGAGGHVTLIVDVTAPSAPTQAMTTATASLATNGISAAQKAAGVAVVVNLSGTGAAVGDSVSILLGGVAFTTPVTRVLTASDISAGTATVTIGGTSSWGTDGSKTLTARITDAAGNVGAAAGALTVMLDSLGPTLSTASPADNATNVALAGSIVLTFNENIAAGTGNIVISNGIGDTRTIDVSDSTQVTIAGKTVTIQPTLKLLPSSAYNIQMASGVITDTAGNPYAGISNITTLNFTTSALPSYTVAQAATAVAADPTVQFVLSDTAANLALDAATNSGAGTYTTNRAIVFTSTPSIAQLAAVDAATTGTLTYTAVSDTAANLATNTGGYVKAGINVTVTDTATMSQLAAIDLDNTTGSLTYASGIADTAANLQANSGGYVKAVTNVTVTDAPTIAQLTAIDAANTTGTLTYASAVTDTGANLRTDALLNSGAGKYVTAHNVVFTTVASIAQLSAVDAATSGTMTYALGVSDTAANLYADAISIATGRPYIAGHDVTITDAATIAQLTAIDGATTDTLTYTAVVDTAANLFANTGGYVKSGTNVTATTAATIAQLTTIDTVNGSGTLSYTAGLADTAANLATNTGGYVTTGVNVTVTTAGTIAQLTAIDAANTSGTMTYASGIADNFAGYAASTVIINLINAATAGTVAFTNAGAETTLNVSALTLGVTINGNGTAETLTGGGGADTIIGGGGNDTIAGGASADTITGGAGMDTLTGGAGNDTFKFSTGDTGATTGTADSISDLAVGDRIDLSGLTNPVTLFAKLAKATVLSGDAATVTLAGLTDSTYDAWIATVGGNDYLVWETAADGSATEVVLIGTAAPGTLANWTFASNVITVVA</sequence>
<comment type="subcellular location">
    <subcellularLocation>
        <location evidence="1">Membrane</location>
    </subcellularLocation>
</comment>
<dbReference type="InterPro" id="IPR003995">
    <property type="entry name" value="RTX_toxin_determinant-A"/>
</dbReference>
<evidence type="ECO:0000313" key="9">
    <source>
        <dbReference type="EMBL" id="OWW20946.1"/>
    </source>
</evidence>
<keyword evidence="2" id="KW-0800">Toxin</keyword>
<keyword evidence="4" id="KW-0677">Repeat</keyword>
<protein>
    <recommendedName>
        <fullName evidence="11">SbsA Ig-like domain-containing protein</fullName>
    </recommendedName>
</protein>
<dbReference type="InterPro" id="IPR032812">
    <property type="entry name" value="SbsA_Ig"/>
</dbReference>
<dbReference type="PROSITE" id="PS00330">
    <property type="entry name" value="HEMOLYSIN_CALCIUM"/>
    <property type="match status" value="2"/>
</dbReference>
<feature type="domain" description="DUF4214" evidence="8">
    <location>
        <begin position="62"/>
        <end position="105"/>
    </location>
</feature>
<keyword evidence="3" id="KW-0732">Signal</keyword>
<dbReference type="AlphaFoldDB" id="A0A254TE66"/>
<evidence type="ECO:0000256" key="6">
    <source>
        <dbReference type="ARBA" id="ARBA00023136"/>
    </source>
</evidence>
<keyword evidence="6" id="KW-0472">Membrane</keyword>
<evidence type="ECO:0000256" key="1">
    <source>
        <dbReference type="ARBA" id="ARBA00004370"/>
    </source>
</evidence>
<dbReference type="SUPFAM" id="SSF51120">
    <property type="entry name" value="beta-Roll"/>
    <property type="match status" value="1"/>
</dbReference>
<dbReference type="Gene3D" id="2.60.40.1220">
    <property type="match status" value="1"/>
</dbReference>
<comment type="caution">
    <text evidence="9">The sequence shown here is derived from an EMBL/GenBank/DDBJ whole genome shotgun (WGS) entry which is preliminary data.</text>
</comment>
<dbReference type="InterPro" id="IPR025282">
    <property type="entry name" value="DUF4214"/>
</dbReference>
<evidence type="ECO:0000256" key="5">
    <source>
        <dbReference type="ARBA" id="ARBA00023026"/>
    </source>
</evidence>
<dbReference type="GO" id="GO:0005576">
    <property type="term" value="C:extracellular region"/>
    <property type="evidence" value="ECO:0007669"/>
    <property type="project" value="InterPro"/>
</dbReference>
<evidence type="ECO:0000256" key="2">
    <source>
        <dbReference type="ARBA" id="ARBA00022656"/>
    </source>
</evidence>
<keyword evidence="5" id="KW-0843">Virulence</keyword>
<dbReference type="GO" id="GO:0005509">
    <property type="term" value="F:calcium ion binding"/>
    <property type="evidence" value="ECO:0007669"/>
    <property type="project" value="InterPro"/>
</dbReference>
<reference evidence="9 10" key="1">
    <citation type="submission" date="2016-02" db="EMBL/GenBank/DDBJ databases">
        <authorList>
            <person name="Wen L."/>
            <person name="He K."/>
            <person name="Yang H."/>
        </authorList>
    </citation>
    <scope>NUCLEOTIDE SEQUENCE [LARGE SCALE GENOMIC DNA]</scope>
    <source>
        <strain evidence="9 10">TSA40</strain>
    </source>
</reference>
<dbReference type="InterPro" id="IPR001343">
    <property type="entry name" value="Hemolysn_Ca-bd"/>
</dbReference>
<evidence type="ECO:0008006" key="11">
    <source>
        <dbReference type="Google" id="ProtNLM"/>
    </source>
</evidence>
<dbReference type="InterPro" id="IPR011049">
    <property type="entry name" value="Serralysin-like_metalloprot_C"/>
</dbReference>
<dbReference type="InterPro" id="IPR014755">
    <property type="entry name" value="Cu-Rt/internalin_Ig-like"/>
</dbReference>
<evidence type="ECO:0000313" key="10">
    <source>
        <dbReference type="Proteomes" id="UP000197535"/>
    </source>
</evidence>
<dbReference type="Pfam" id="PF00353">
    <property type="entry name" value="HemolysinCabind"/>
    <property type="match status" value="1"/>
</dbReference>
<dbReference type="Gene3D" id="2.150.10.10">
    <property type="entry name" value="Serralysin-like metalloprotease, C-terminal"/>
    <property type="match status" value="1"/>
</dbReference>
<dbReference type="OrthoDB" id="8749115at2"/>
<proteinExistence type="predicted"/>
<dbReference type="GO" id="GO:0090729">
    <property type="term" value="F:toxin activity"/>
    <property type="evidence" value="ECO:0007669"/>
    <property type="project" value="UniProtKB-KW"/>
</dbReference>
<accession>A0A254TE66</accession>
<evidence type="ECO:0000259" key="7">
    <source>
        <dbReference type="Pfam" id="PF13205"/>
    </source>
</evidence>
<name>A0A254TE66_9BURK</name>
<gene>
    <name evidence="9" type="ORF">AYR66_17200</name>
</gene>
<evidence type="ECO:0000256" key="3">
    <source>
        <dbReference type="ARBA" id="ARBA00022729"/>
    </source>
</evidence>
<evidence type="ECO:0000256" key="4">
    <source>
        <dbReference type="ARBA" id="ARBA00022737"/>
    </source>
</evidence>
<dbReference type="Pfam" id="PF13205">
    <property type="entry name" value="Big_5"/>
    <property type="match status" value="1"/>
</dbReference>
<dbReference type="PRINTS" id="PR01488">
    <property type="entry name" value="RTXTOXINA"/>
</dbReference>
<dbReference type="Proteomes" id="UP000197535">
    <property type="component" value="Unassembled WGS sequence"/>
</dbReference>
<dbReference type="InterPro" id="IPR018511">
    <property type="entry name" value="Hemolysin-typ_Ca-bd_CS"/>
</dbReference>
<keyword evidence="10" id="KW-1185">Reference proteome</keyword>
<dbReference type="Pfam" id="PF13946">
    <property type="entry name" value="DUF4214"/>
    <property type="match status" value="1"/>
</dbReference>
<feature type="domain" description="SbsA Ig-like" evidence="7">
    <location>
        <begin position="407"/>
        <end position="515"/>
    </location>
</feature>
<dbReference type="PRINTS" id="PR00313">
    <property type="entry name" value="CABNDNGRPT"/>
</dbReference>
<dbReference type="RefSeq" id="WP_088707803.1">
    <property type="nucleotide sequence ID" value="NZ_LSTO01000001.1"/>
</dbReference>
<evidence type="ECO:0000259" key="8">
    <source>
        <dbReference type="Pfam" id="PF13946"/>
    </source>
</evidence>
<organism evidence="9 10">
    <name type="scientific">Noviherbaspirillum denitrificans</name>
    <dbReference type="NCBI Taxonomy" id="1968433"/>
    <lineage>
        <taxon>Bacteria</taxon>
        <taxon>Pseudomonadati</taxon>
        <taxon>Pseudomonadota</taxon>
        <taxon>Betaproteobacteria</taxon>
        <taxon>Burkholderiales</taxon>
        <taxon>Oxalobacteraceae</taxon>
        <taxon>Noviherbaspirillum</taxon>
    </lineage>
</organism>
<dbReference type="GO" id="GO:0016020">
    <property type="term" value="C:membrane"/>
    <property type="evidence" value="ECO:0007669"/>
    <property type="project" value="UniProtKB-SubCell"/>
</dbReference>
<dbReference type="EMBL" id="LSTO01000001">
    <property type="protein sequence ID" value="OWW20946.1"/>
    <property type="molecule type" value="Genomic_DNA"/>
</dbReference>